<name>A0AAU9MYF6_9ASTR</name>
<organism evidence="1 2">
    <name type="scientific">Lactuca virosa</name>
    <dbReference type="NCBI Taxonomy" id="75947"/>
    <lineage>
        <taxon>Eukaryota</taxon>
        <taxon>Viridiplantae</taxon>
        <taxon>Streptophyta</taxon>
        <taxon>Embryophyta</taxon>
        <taxon>Tracheophyta</taxon>
        <taxon>Spermatophyta</taxon>
        <taxon>Magnoliopsida</taxon>
        <taxon>eudicotyledons</taxon>
        <taxon>Gunneridae</taxon>
        <taxon>Pentapetalae</taxon>
        <taxon>asterids</taxon>
        <taxon>campanulids</taxon>
        <taxon>Asterales</taxon>
        <taxon>Asteraceae</taxon>
        <taxon>Cichorioideae</taxon>
        <taxon>Cichorieae</taxon>
        <taxon>Lactucinae</taxon>
        <taxon>Lactuca</taxon>
    </lineage>
</organism>
<dbReference type="EMBL" id="CAKMRJ010002223">
    <property type="protein sequence ID" value="CAH1426975.1"/>
    <property type="molecule type" value="Genomic_DNA"/>
</dbReference>
<proteinExistence type="predicted"/>
<gene>
    <name evidence="1" type="ORF">LVIROSA_LOCUS14027</name>
</gene>
<evidence type="ECO:0000313" key="2">
    <source>
        <dbReference type="Proteomes" id="UP001157418"/>
    </source>
</evidence>
<dbReference type="Proteomes" id="UP001157418">
    <property type="component" value="Unassembled WGS sequence"/>
</dbReference>
<keyword evidence="2" id="KW-1185">Reference proteome</keyword>
<dbReference type="AlphaFoldDB" id="A0AAU9MYF6"/>
<reference evidence="1 2" key="1">
    <citation type="submission" date="2022-01" db="EMBL/GenBank/DDBJ databases">
        <authorList>
            <person name="Xiong W."/>
            <person name="Schranz E."/>
        </authorList>
    </citation>
    <scope>NUCLEOTIDE SEQUENCE [LARGE SCALE GENOMIC DNA]</scope>
</reference>
<protein>
    <submittedName>
        <fullName evidence="1">Uncharacterized protein</fullName>
    </submittedName>
</protein>
<accession>A0AAU9MYF6</accession>
<comment type="caution">
    <text evidence="1">The sequence shown here is derived from an EMBL/GenBank/DDBJ whole genome shotgun (WGS) entry which is preliminary data.</text>
</comment>
<sequence length="178" mass="20282">MELMDDGQSGGVKISCPKLVDLELRGLIANNFFFKCLDSLSKAEIEPKLTRNIKSVLFPGISHVEHLLIDLYFFSQCRTLSPRTLSATTTFRKIITPTPSPTGKSKCDHEHHLNVTLLQSSISQRTPQSNVVTNKYLQQQTNIFEEEQFANPKLVKVRARSDDWASYISDESARQRRR</sequence>
<evidence type="ECO:0000313" key="1">
    <source>
        <dbReference type="EMBL" id="CAH1426975.1"/>
    </source>
</evidence>